<dbReference type="EMBL" id="FWFZ01000023">
    <property type="protein sequence ID" value="SLN70648.1"/>
    <property type="molecule type" value="Genomic_DNA"/>
</dbReference>
<dbReference type="InterPro" id="IPR010982">
    <property type="entry name" value="Lambda_DNA-bd_dom_sf"/>
</dbReference>
<keyword evidence="1" id="KW-0238">DNA-binding</keyword>
<dbReference type="Pfam" id="PF01381">
    <property type="entry name" value="HTH_3"/>
    <property type="match status" value="1"/>
</dbReference>
<dbReference type="SUPFAM" id="SSF47413">
    <property type="entry name" value="lambda repressor-like DNA-binding domains"/>
    <property type="match status" value="1"/>
</dbReference>
<dbReference type="Gene3D" id="2.60.120.10">
    <property type="entry name" value="Jelly Rolls"/>
    <property type="match status" value="1"/>
</dbReference>
<dbReference type="SMART" id="SM00530">
    <property type="entry name" value="HTH_XRE"/>
    <property type="match status" value="1"/>
</dbReference>
<dbReference type="PANTHER" id="PTHR46797">
    <property type="entry name" value="HTH-TYPE TRANSCRIPTIONAL REGULATOR"/>
    <property type="match status" value="1"/>
</dbReference>
<sequence length="196" mass="21143">MPSEMGPLQPSAAAQKTITVIGKRIREMRKDKGMTLSQLAEASGLSSSMLSLVERGLASPSIGSLIVVAGALGRSMSDLLETESHESDIVVRSGDVTPVQAPGEVIRRVMKEDRANGVSIAVNEYAPHTSSNESALSHEGYEYGLLLDGSLTVEVGGEAHVIEAGDLISYSSRRPHRIYNHTDRMARTVWVNTDRR</sequence>
<protein>
    <submittedName>
        <fullName evidence="3">HTH-type transcriptional regulator PuuR</fullName>
    </submittedName>
</protein>
<accession>A0A1Y5TVD9</accession>
<reference evidence="3 4" key="1">
    <citation type="submission" date="2017-03" db="EMBL/GenBank/DDBJ databases">
        <authorList>
            <person name="Afonso C.L."/>
            <person name="Miller P.J."/>
            <person name="Scott M.A."/>
            <person name="Spackman E."/>
            <person name="Goraichik I."/>
            <person name="Dimitrov K.M."/>
            <person name="Suarez D.L."/>
            <person name="Swayne D.E."/>
        </authorList>
    </citation>
    <scope>NUCLEOTIDE SEQUENCE [LARGE SCALE GENOMIC DNA]</scope>
    <source>
        <strain evidence="3 4">CECT 7023</strain>
    </source>
</reference>
<evidence type="ECO:0000256" key="1">
    <source>
        <dbReference type="ARBA" id="ARBA00023125"/>
    </source>
</evidence>
<dbReference type="GO" id="GO:0003700">
    <property type="term" value="F:DNA-binding transcription factor activity"/>
    <property type="evidence" value="ECO:0007669"/>
    <property type="project" value="TreeGrafter"/>
</dbReference>
<evidence type="ECO:0000313" key="3">
    <source>
        <dbReference type="EMBL" id="SLN70648.1"/>
    </source>
</evidence>
<keyword evidence="4" id="KW-1185">Reference proteome</keyword>
<dbReference type="GO" id="GO:0003677">
    <property type="term" value="F:DNA binding"/>
    <property type="evidence" value="ECO:0007669"/>
    <property type="project" value="UniProtKB-KW"/>
</dbReference>
<dbReference type="RefSeq" id="WP_159458564.1">
    <property type="nucleotide sequence ID" value="NZ_FWFZ01000023.1"/>
</dbReference>
<dbReference type="InterPro" id="IPR001387">
    <property type="entry name" value="Cro/C1-type_HTH"/>
</dbReference>
<dbReference type="AlphaFoldDB" id="A0A1Y5TVD9"/>
<dbReference type="CDD" id="cd00093">
    <property type="entry name" value="HTH_XRE"/>
    <property type="match status" value="1"/>
</dbReference>
<gene>
    <name evidence="3" type="primary">puuR_1</name>
    <name evidence="3" type="ORF">ROA7023_03460</name>
</gene>
<dbReference type="InterPro" id="IPR050807">
    <property type="entry name" value="TransReg_Diox_bact_type"/>
</dbReference>
<dbReference type="GO" id="GO:0005829">
    <property type="term" value="C:cytosol"/>
    <property type="evidence" value="ECO:0007669"/>
    <property type="project" value="TreeGrafter"/>
</dbReference>
<organism evidence="3 4">
    <name type="scientific">Roseisalinus antarcticus</name>
    <dbReference type="NCBI Taxonomy" id="254357"/>
    <lineage>
        <taxon>Bacteria</taxon>
        <taxon>Pseudomonadati</taxon>
        <taxon>Pseudomonadota</taxon>
        <taxon>Alphaproteobacteria</taxon>
        <taxon>Rhodobacterales</taxon>
        <taxon>Roseobacteraceae</taxon>
        <taxon>Roseisalinus</taxon>
    </lineage>
</organism>
<evidence type="ECO:0000313" key="4">
    <source>
        <dbReference type="Proteomes" id="UP000193900"/>
    </source>
</evidence>
<dbReference type="CDD" id="cd02209">
    <property type="entry name" value="cupin_XRE_C"/>
    <property type="match status" value="1"/>
</dbReference>
<dbReference type="OrthoDB" id="9814751at2"/>
<feature type="domain" description="HTH cro/C1-type" evidence="2">
    <location>
        <begin position="25"/>
        <end position="79"/>
    </location>
</feature>
<dbReference type="Proteomes" id="UP000193900">
    <property type="component" value="Unassembled WGS sequence"/>
</dbReference>
<proteinExistence type="predicted"/>
<dbReference type="PANTHER" id="PTHR46797:SF1">
    <property type="entry name" value="METHYLPHOSPHONATE SYNTHASE"/>
    <property type="match status" value="1"/>
</dbReference>
<dbReference type="InterPro" id="IPR013096">
    <property type="entry name" value="Cupin_2"/>
</dbReference>
<name>A0A1Y5TVD9_9RHOB</name>
<dbReference type="InterPro" id="IPR011051">
    <property type="entry name" value="RmlC_Cupin_sf"/>
</dbReference>
<dbReference type="Gene3D" id="1.10.260.40">
    <property type="entry name" value="lambda repressor-like DNA-binding domains"/>
    <property type="match status" value="1"/>
</dbReference>
<evidence type="ECO:0000259" key="2">
    <source>
        <dbReference type="PROSITE" id="PS50943"/>
    </source>
</evidence>
<dbReference type="PROSITE" id="PS50943">
    <property type="entry name" value="HTH_CROC1"/>
    <property type="match status" value="1"/>
</dbReference>
<dbReference type="Pfam" id="PF07883">
    <property type="entry name" value="Cupin_2"/>
    <property type="match status" value="1"/>
</dbReference>
<dbReference type="InterPro" id="IPR014710">
    <property type="entry name" value="RmlC-like_jellyroll"/>
</dbReference>
<dbReference type="SUPFAM" id="SSF51182">
    <property type="entry name" value="RmlC-like cupins"/>
    <property type="match status" value="1"/>
</dbReference>